<dbReference type="GO" id="GO:0004197">
    <property type="term" value="F:cysteine-type endopeptidase activity"/>
    <property type="evidence" value="ECO:0007669"/>
    <property type="project" value="InterPro"/>
</dbReference>
<dbReference type="OMA" id="HYRCNRV"/>
<dbReference type="InParanoid" id="A0A2H3D8B3"/>
<evidence type="ECO:0000256" key="1">
    <source>
        <dbReference type="ARBA" id="ARBA00009005"/>
    </source>
</evidence>
<dbReference type="InterPro" id="IPR011600">
    <property type="entry name" value="Pept_C14_caspase"/>
</dbReference>
<keyword evidence="3" id="KW-0378">Hydrolase</keyword>
<comment type="similarity">
    <text evidence="1">Belongs to the peptidase C14B family.</text>
</comment>
<organism evidence="6 7">
    <name type="scientific">Armillaria gallica</name>
    <name type="common">Bulbous honey fungus</name>
    <name type="synonym">Armillaria bulbosa</name>
    <dbReference type="NCBI Taxonomy" id="47427"/>
    <lineage>
        <taxon>Eukaryota</taxon>
        <taxon>Fungi</taxon>
        <taxon>Dikarya</taxon>
        <taxon>Basidiomycota</taxon>
        <taxon>Agaricomycotina</taxon>
        <taxon>Agaricomycetes</taxon>
        <taxon>Agaricomycetidae</taxon>
        <taxon>Agaricales</taxon>
        <taxon>Marasmiineae</taxon>
        <taxon>Physalacriaceae</taxon>
        <taxon>Armillaria</taxon>
    </lineage>
</organism>
<dbReference type="AlphaFoldDB" id="A0A2H3D8B3"/>
<evidence type="ECO:0000256" key="4">
    <source>
        <dbReference type="SAM" id="MobiDB-lite"/>
    </source>
</evidence>
<feature type="domain" description="Peptidase C14 caspase" evidence="5">
    <location>
        <begin position="20"/>
        <end position="196"/>
    </location>
</feature>
<dbReference type="PANTHER" id="PTHR48104:SF30">
    <property type="entry name" value="METACASPASE-1"/>
    <property type="match status" value="1"/>
</dbReference>
<dbReference type="GO" id="GO:0006508">
    <property type="term" value="P:proteolysis"/>
    <property type="evidence" value="ECO:0007669"/>
    <property type="project" value="InterPro"/>
</dbReference>
<keyword evidence="3" id="KW-0788">Thiol protease</keyword>
<dbReference type="GO" id="GO:0005737">
    <property type="term" value="C:cytoplasm"/>
    <property type="evidence" value="ECO:0007669"/>
    <property type="project" value="TreeGrafter"/>
</dbReference>
<dbReference type="GO" id="GO:0006915">
    <property type="term" value="P:apoptotic process"/>
    <property type="evidence" value="ECO:0007669"/>
    <property type="project" value="UniProtKB-KW"/>
</dbReference>
<proteinExistence type="inferred from homology"/>
<dbReference type="Proteomes" id="UP000217790">
    <property type="component" value="Unassembled WGS sequence"/>
</dbReference>
<dbReference type="Pfam" id="PF00656">
    <property type="entry name" value="Peptidase_C14"/>
    <property type="match status" value="1"/>
</dbReference>
<dbReference type="Gene3D" id="3.40.50.12660">
    <property type="match status" value="1"/>
</dbReference>
<evidence type="ECO:0000256" key="2">
    <source>
        <dbReference type="ARBA" id="ARBA00022703"/>
    </source>
</evidence>
<accession>A0A2H3D8B3</accession>
<feature type="region of interest" description="Disordered" evidence="4">
    <location>
        <begin position="185"/>
        <end position="218"/>
    </location>
</feature>
<evidence type="ECO:0000313" key="6">
    <source>
        <dbReference type="EMBL" id="PBK87662.1"/>
    </source>
</evidence>
<evidence type="ECO:0000313" key="7">
    <source>
        <dbReference type="Proteomes" id="UP000217790"/>
    </source>
</evidence>
<protein>
    <submittedName>
        <fullName evidence="6">Peptidase C14</fullName>
    </submittedName>
</protein>
<evidence type="ECO:0000259" key="5">
    <source>
        <dbReference type="Pfam" id="PF00656"/>
    </source>
</evidence>
<reference evidence="7" key="1">
    <citation type="journal article" date="2017" name="Nat. Ecol. Evol.">
        <title>Genome expansion and lineage-specific genetic innovations in the forest pathogenic fungi Armillaria.</title>
        <authorList>
            <person name="Sipos G."/>
            <person name="Prasanna A.N."/>
            <person name="Walter M.C."/>
            <person name="O'Connor E."/>
            <person name="Balint B."/>
            <person name="Krizsan K."/>
            <person name="Kiss B."/>
            <person name="Hess J."/>
            <person name="Varga T."/>
            <person name="Slot J."/>
            <person name="Riley R."/>
            <person name="Boka B."/>
            <person name="Rigling D."/>
            <person name="Barry K."/>
            <person name="Lee J."/>
            <person name="Mihaltcheva S."/>
            <person name="LaButti K."/>
            <person name="Lipzen A."/>
            <person name="Waldron R."/>
            <person name="Moloney N.M."/>
            <person name="Sperisen C."/>
            <person name="Kredics L."/>
            <person name="Vagvoelgyi C."/>
            <person name="Patrignani A."/>
            <person name="Fitzpatrick D."/>
            <person name="Nagy I."/>
            <person name="Doyle S."/>
            <person name="Anderson J.B."/>
            <person name="Grigoriev I.V."/>
            <person name="Gueldener U."/>
            <person name="Muensterkoetter M."/>
            <person name="Nagy L.G."/>
        </authorList>
    </citation>
    <scope>NUCLEOTIDE SEQUENCE [LARGE SCALE GENOMIC DNA]</scope>
    <source>
        <strain evidence="7">Ar21-2</strain>
    </source>
</reference>
<sequence length="218" mass="24364">MDELQIQATPEPTLGASRQKKALIIAIRKTSDPELRELGCPHRDAKNIGKLLIEVYGYNAGNVVTLLDADDEDSRRNSNQPTRTNMIKHMCDLTQDAQPGDQFFFYFSGHSTQDINMSGTEEDGKDEYMMTGEGSCIRDNDLRKYLVDSLPAGCQLTAVLDTCHSGSLLDLSHYRCNRVFGPQRSDSWRKGRTNVPNEAEGNVPHPPQIIDFQGEKST</sequence>
<dbReference type="STRING" id="47427.A0A2H3D8B3"/>
<dbReference type="InterPro" id="IPR029030">
    <property type="entry name" value="Caspase-like_dom_sf"/>
</dbReference>
<name>A0A2H3D8B3_ARMGA</name>
<dbReference type="EMBL" id="KZ293677">
    <property type="protein sequence ID" value="PBK87662.1"/>
    <property type="molecule type" value="Genomic_DNA"/>
</dbReference>
<keyword evidence="3" id="KW-0645">Protease</keyword>
<keyword evidence="7" id="KW-1185">Reference proteome</keyword>
<keyword evidence="2" id="KW-0053">Apoptosis</keyword>
<dbReference type="OrthoDB" id="3223806at2759"/>
<dbReference type="SUPFAM" id="SSF52129">
    <property type="entry name" value="Caspase-like"/>
    <property type="match status" value="1"/>
</dbReference>
<dbReference type="PANTHER" id="PTHR48104">
    <property type="entry name" value="METACASPASE-4"/>
    <property type="match status" value="1"/>
</dbReference>
<evidence type="ECO:0000256" key="3">
    <source>
        <dbReference type="ARBA" id="ARBA00022807"/>
    </source>
</evidence>
<gene>
    <name evidence="6" type="ORF">ARMGADRAFT_450159</name>
</gene>
<dbReference type="InterPro" id="IPR050452">
    <property type="entry name" value="Metacaspase"/>
</dbReference>